<evidence type="ECO:0000256" key="4">
    <source>
        <dbReference type="ARBA" id="ARBA00022827"/>
    </source>
</evidence>
<dbReference type="Gene3D" id="1.10.540.10">
    <property type="entry name" value="Acyl-CoA dehydrogenase/oxidase, N-terminal domain"/>
    <property type="match status" value="1"/>
</dbReference>
<dbReference type="PANTHER" id="PTHR10909:SF250">
    <property type="entry name" value="PEROXISOMAL ACYL-COENZYME A OXIDASE 1"/>
    <property type="match status" value="1"/>
</dbReference>
<dbReference type="SUPFAM" id="SSF56645">
    <property type="entry name" value="Acyl-CoA dehydrogenase NM domain-like"/>
    <property type="match status" value="2"/>
</dbReference>
<evidence type="ECO:0008006" key="9">
    <source>
        <dbReference type="Google" id="ProtNLM"/>
    </source>
</evidence>
<evidence type="ECO:0000259" key="6">
    <source>
        <dbReference type="Pfam" id="PF22924"/>
    </source>
</evidence>
<evidence type="ECO:0000313" key="8">
    <source>
        <dbReference type="Proteomes" id="UP001217089"/>
    </source>
</evidence>
<comment type="pathway">
    <text evidence="2">Lipid metabolism; peroxisomal fatty acid beta-oxidation.</text>
</comment>
<dbReference type="InterPro" id="IPR009100">
    <property type="entry name" value="AcylCoA_DH/oxidase_NM_dom_sf"/>
</dbReference>
<keyword evidence="8" id="KW-1185">Reference proteome</keyword>
<accession>A0ABQ9G069</accession>
<protein>
    <recommendedName>
        <fullName evidence="9">Acyl-coenzyme A oxidase</fullName>
    </recommendedName>
</protein>
<sequence>MLNRCFTYMNTKKLLTSKIKSVNIELARERGKTTFNIEELTTILYDGPEKLKRMFVVTVLQHATKLQKQYWLPKINNFEVIGTYAQTELGHGTFVRGLETTATYDPKSKEFILHRVELGDIGNKQGFTNVTNGYLKLTNHRIPREYMLMRYARVEEDGTYVAPPNRTLTYGTMVHLRVNIMVASATIGDELQIIDYQTQQQKLFTQLANVYALWLAAKQLIIIYDNIASQREKGDFSELPQLHALTTSLKAFSSSLALEGVEECRMACGGHGYSHASGFPKLFAYISMLPIVEGENTVMYLQAGRLVDNKNKRFGMSHLLKMAYAISSGPVNEDLANERKKATFNVEKLTNFIYRGEEIAERRRYIQNLVIQDPFYKTCKPWAFCSREEAYDEALRKQTYINQRLKELDITSPIEEFFYKECAAPHESSPIGLQTSMFIPTIEKQGTEEQKKKWLPAAKKLQIIGTYAQTEMGHGTFLRGIETEARYDPKTKEFVLNTPTLTSMNGKNSELLCTDGTALHTREMLWHAFFYGVELGDIGPKLGYGSNDNGYLRLFNVRISRENMLMRYAKVLEDGTYVPPSNTRLAYGSMVLVRSMIVNDTGRSLSQACVIAIRYSAVRRQTEWRGVADIGLSDTAVQVTSFVSYIICLDSNRQANV</sequence>
<dbReference type="InterPro" id="IPR055060">
    <property type="entry name" value="ACOX_C_alpha1"/>
</dbReference>
<evidence type="ECO:0000256" key="1">
    <source>
        <dbReference type="ARBA" id="ARBA00001974"/>
    </source>
</evidence>
<keyword evidence="3" id="KW-0285">Flavoprotein</keyword>
<evidence type="ECO:0000259" key="5">
    <source>
        <dbReference type="Pfam" id="PF14749"/>
    </source>
</evidence>
<feature type="domain" description="Acyl-CoA oxidase C-alpha1" evidence="6">
    <location>
        <begin position="188"/>
        <end position="306"/>
    </location>
</feature>
<dbReference type="Gene3D" id="1.20.140.10">
    <property type="entry name" value="Butyryl-CoA Dehydrogenase, subunit A, domain 3"/>
    <property type="match status" value="2"/>
</dbReference>
<dbReference type="SUPFAM" id="SSF47203">
    <property type="entry name" value="Acyl-CoA dehydrogenase C-terminal domain-like"/>
    <property type="match status" value="2"/>
</dbReference>
<comment type="caution">
    <text evidence="7">The sequence shown here is derived from an EMBL/GenBank/DDBJ whole genome shotgun (WGS) entry which is preliminary data.</text>
</comment>
<dbReference type="Pfam" id="PF14749">
    <property type="entry name" value="Acyl-CoA_ox_N"/>
    <property type="match status" value="1"/>
</dbReference>
<proteinExistence type="predicted"/>
<name>A0ABQ9G069_TEGGR</name>
<dbReference type="InterPro" id="IPR046373">
    <property type="entry name" value="Acyl-CoA_Oxase/DH_mid-dom_sf"/>
</dbReference>
<organism evidence="7 8">
    <name type="scientific">Tegillarca granosa</name>
    <name type="common">Malaysian cockle</name>
    <name type="synonym">Anadara granosa</name>
    <dbReference type="NCBI Taxonomy" id="220873"/>
    <lineage>
        <taxon>Eukaryota</taxon>
        <taxon>Metazoa</taxon>
        <taxon>Spiralia</taxon>
        <taxon>Lophotrochozoa</taxon>
        <taxon>Mollusca</taxon>
        <taxon>Bivalvia</taxon>
        <taxon>Autobranchia</taxon>
        <taxon>Pteriomorphia</taxon>
        <taxon>Arcoida</taxon>
        <taxon>Arcoidea</taxon>
        <taxon>Arcidae</taxon>
        <taxon>Tegillarca</taxon>
    </lineage>
</organism>
<gene>
    <name evidence="7" type="ORF">KUTeg_000158</name>
</gene>
<comment type="cofactor">
    <cofactor evidence="1">
        <name>FAD</name>
        <dbReference type="ChEBI" id="CHEBI:57692"/>
    </cofactor>
</comment>
<feature type="domain" description="Acyl-CoA oxidase C-alpha1" evidence="6">
    <location>
        <begin position="587"/>
        <end position="624"/>
    </location>
</feature>
<dbReference type="InterPro" id="IPR037069">
    <property type="entry name" value="AcylCoA_DH/ox_N_sf"/>
</dbReference>
<dbReference type="Gene3D" id="2.40.110.10">
    <property type="entry name" value="Butyryl-CoA Dehydrogenase, subunit A, domain 2"/>
    <property type="match status" value="4"/>
</dbReference>
<reference evidence="7 8" key="1">
    <citation type="submission" date="2022-12" db="EMBL/GenBank/DDBJ databases">
        <title>Chromosome-level genome of Tegillarca granosa.</title>
        <authorList>
            <person name="Kim J."/>
        </authorList>
    </citation>
    <scope>NUCLEOTIDE SEQUENCE [LARGE SCALE GENOMIC DNA]</scope>
    <source>
        <strain evidence="7">Teg-2019</strain>
        <tissue evidence="7">Adductor muscle</tissue>
    </source>
</reference>
<keyword evidence="4" id="KW-0274">FAD</keyword>
<dbReference type="InterPro" id="IPR029320">
    <property type="entry name" value="Acyl-CoA_ox_N"/>
</dbReference>
<dbReference type="InterPro" id="IPR012258">
    <property type="entry name" value="Acyl-CoA_oxidase"/>
</dbReference>
<evidence type="ECO:0000256" key="2">
    <source>
        <dbReference type="ARBA" id="ARBA00004846"/>
    </source>
</evidence>
<dbReference type="Pfam" id="PF22924">
    <property type="entry name" value="ACOX_C_alpha1"/>
    <property type="match status" value="2"/>
</dbReference>
<dbReference type="PANTHER" id="PTHR10909">
    <property type="entry name" value="ELECTRON TRANSPORT OXIDOREDUCTASE"/>
    <property type="match status" value="1"/>
</dbReference>
<evidence type="ECO:0000256" key="3">
    <source>
        <dbReference type="ARBA" id="ARBA00022630"/>
    </source>
</evidence>
<dbReference type="InterPro" id="IPR036250">
    <property type="entry name" value="AcylCo_DH-like_C"/>
</dbReference>
<dbReference type="Proteomes" id="UP001217089">
    <property type="component" value="Unassembled WGS sequence"/>
</dbReference>
<evidence type="ECO:0000313" key="7">
    <source>
        <dbReference type="EMBL" id="KAJ8321687.1"/>
    </source>
</evidence>
<dbReference type="EMBL" id="JARBDR010000018">
    <property type="protein sequence ID" value="KAJ8321687.1"/>
    <property type="molecule type" value="Genomic_DNA"/>
</dbReference>
<feature type="domain" description="Acyl-coenzyme A oxidase N-terminal" evidence="5">
    <location>
        <begin position="345"/>
        <end position="464"/>
    </location>
</feature>